<sequence>MVNQMDNTKSSRYGLISWKLNKKPLGFLWKRHYRENVIKADENKWKGEDPNTINIAPCKPQNNSTNKISHGFFGNIKKHFAICKAKQKVSKAITADHLYETQQIMFKVENQKPAKSSFYIDTPLIEHCLPSIITDNSQANVIQSTINENKVNCDTQFSSPLDCETNIYSKEETKDLEVLDREYDTRDKMHIDPLLESPALRTTDEKQTVQYTSNTDAENDMTINDESKLKACLTEELLKLSKYGWYWGPISGNEADLKLMSEPDGAFLVRDSSDDRYLLTLSFKSSGKLLHARIEHSRGIFSLCNRGESKSFTSIAALIDYSMNFSETAVICYSRPKYPGCPSFPVRLTKPVSRFTQVKSLQYLCRFVIRQNTRLDNIHKLPLPKSMKGYIEEAHY</sequence>
<evidence type="ECO:0000256" key="1">
    <source>
        <dbReference type="ARBA" id="ARBA00022604"/>
    </source>
</evidence>
<gene>
    <name evidence="8" type="ORF">HZH66_007987</name>
</gene>
<feature type="domain" description="SH2" evidence="6">
    <location>
        <begin position="245"/>
        <end position="352"/>
    </location>
</feature>
<dbReference type="SMART" id="SM00252">
    <property type="entry name" value="SH2"/>
    <property type="match status" value="1"/>
</dbReference>
<dbReference type="GO" id="GO:0046935">
    <property type="term" value="F:1-phosphatidylinositol-3-kinase regulator activity"/>
    <property type="evidence" value="ECO:0007669"/>
    <property type="project" value="TreeGrafter"/>
</dbReference>
<proteinExistence type="predicted"/>
<keyword evidence="1" id="KW-0341">Growth regulation</keyword>
<dbReference type="GO" id="GO:0005942">
    <property type="term" value="C:phosphatidylinositol 3-kinase complex"/>
    <property type="evidence" value="ECO:0007669"/>
    <property type="project" value="TreeGrafter"/>
</dbReference>
<evidence type="ECO:0000259" key="6">
    <source>
        <dbReference type="PROSITE" id="PS50001"/>
    </source>
</evidence>
<dbReference type="Gene3D" id="3.30.505.10">
    <property type="entry name" value="SH2 domain"/>
    <property type="match status" value="1"/>
</dbReference>
<keyword evidence="9" id="KW-1185">Reference proteome</keyword>
<dbReference type="Pfam" id="PF00017">
    <property type="entry name" value="SH2"/>
    <property type="match status" value="1"/>
</dbReference>
<dbReference type="CDD" id="cd03740">
    <property type="entry name" value="SOCS_SOCS6"/>
    <property type="match status" value="1"/>
</dbReference>
<dbReference type="PANTHER" id="PTHR10155:SF32">
    <property type="entry name" value="LP02169P"/>
    <property type="match status" value="1"/>
</dbReference>
<organism evidence="8 9">
    <name type="scientific">Vespula vulgaris</name>
    <name type="common">Yellow jacket</name>
    <name type="synonym">Wasp</name>
    <dbReference type="NCBI Taxonomy" id="7454"/>
    <lineage>
        <taxon>Eukaryota</taxon>
        <taxon>Metazoa</taxon>
        <taxon>Ecdysozoa</taxon>
        <taxon>Arthropoda</taxon>
        <taxon>Hexapoda</taxon>
        <taxon>Insecta</taxon>
        <taxon>Pterygota</taxon>
        <taxon>Neoptera</taxon>
        <taxon>Endopterygota</taxon>
        <taxon>Hymenoptera</taxon>
        <taxon>Apocrita</taxon>
        <taxon>Aculeata</taxon>
        <taxon>Vespoidea</taxon>
        <taxon>Vespidae</taxon>
        <taxon>Vespinae</taxon>
        <taxon>Vespula</taxon>
    </lineage>
</organism>
<dbReference type="Pfam" id="PF07525">
    <property type="entry name" value="SOCS_box"/>
    <property type="match status" value="1"/>
</dbReference>
<protein>
    <recommendedName>
        <fullName evidence="10">Suppressor of cytokine signaling 6</fullName>
    </recommendedName>
</protein>
<dbReference type="AlphaFoldDB" id="A0A834JU65"/>
<dbReference type="InterPro" id="IPR037345">
    <property type="entry name" value="SOCS6_SOCS"/>
</dbReference>
<dbReference type="GO" id="GO:0040008">
    <property type="term" value="P:regulation of growth"/>
    <property type="evidence" value="ECO:0007669"/>
    <property type="project" value="InterPro"/>
</dbReference>
<evidence type="ECO:0000313" key="9">
    <source>
        <dbReference type="Proteomes" id="UP000614350"/>
    </source>
</evidence>
<evidence type="ECO:0000313" key="8">
    <source>
        <dbReference type="EMBL" id="KAF7394813.1"/>
    </source>
</evidence>
<dbReference type="GO" id="GO:0035556">
    <property type="term" value="P:intracellular signal transduction"/>
    <property type="evidence" value="ECO:0007669"/>
    <property type="project" value="InterPro"/>
</dbReference>
<dbReference type="SMART" id="SM00253">
    <property type="entry name" value="SOCS"/>
    <property type="match status" value="1"/>
</dbReference>
<comment type="caution">
    <text evidence="8">The sequence shown here is derived from an EMBL/GenBank/DDBJ whole genome shotgun (WGS) entry which is preliminary data.</text>
</comment>
<keyword evidence="3" id="KW-0833">Ubl conjugation pathway</keyword>
<accession>A0A834JU65</accession>
<dbReference type="InterPro" id="IPR036036">
    <property type="entry name" value="SOCS_box-like_dom_sf"/>
</dbReference>
<feature type="domain" description="SOCS box" evidence="7">
    <location>
        <begin position="347"/>
        <end position="396"/>
    </location>
</feature>
<dbReference type="SMART" id="SM00969">
    <property type="entry name" value="SOCS_box"/>
    <property type="match status" value="1"/>
</dbReference>
<keyword evidence="2" id="KW-0734">Signal transduction inhibitor</keyword>
<evidence type="ECO:0000259" key="7">
    <source>
        <dbReference type="PROSITE" id="PS50225"/>
    </source>
</evidence>
<dbReference type="InterPro" id="IPR001496">
    <property type="entry name" value="SOCS_box"/>
</dbReference>
<evidence type="ECO:0000256" key="5">
    <source>
        <dbReference type="PROSITE-ProRule" id="PRU00191"/>
    </source>
</evidence>
<dbReference type="PROSITE" id="PS50001">
    <property type="entry name" value="SH2"/>
    <property type="match status" value="1"/>
</dbReference>
<dbReference type="InterPro" id="IPR000980">
    <property type="entry name" value="SH2"/>
</dbReference>
<dbReference type="SUPFAM" id="SSF55550">
    <property type="entry name" value="SH2 domain"/>
    <property type="match status" value="1"/>
</dbReference>
<evidence type="ECO:0008006" key="10">
    <source>
        <dbReference type="Google" id="ProtNLM"/>
    </source>
</evidence>
<reference evidence="8" key="1">
    <citation type="journal article" date="2020" name="G3 (Bethesda)">
        <title>High-Quality Assemblies for Three Invasive Social Wasps from the &lt;i&gt;Vespula&lt;/i&gt; Genus.</title>
        <authorList>
            <person name="Harrop T.W.R."/>
            <person name="Guhlin J."/>
            <person name="McLaughlin G.M."/>
            <person name="Permina E."/>
            <person name="Stockwell P."/>
            <person name="Gilligan J."/>
            <person name="Le Lec M.F."/>
            <person name="Gruber M.A.M."/>
            <person name="Quinn O."/>
            <person name="Lovegrove M."/>
            <person name="Duncan E.J."/>
            <person name="Remnant E.J."/>
            <person name="Van Eeckhoven J."/>
            <person name="Graham B."/>
            <person name="Knapp R.A."/>
            <person name="Langford K.W."/>
            <person name="Kronenberg Z."/>
            <person name="Press M.O."/>
            <person name="Eacker S.M."/>
            <person name="Wilson-Rankin E.E."/>
            <person name="Purcell J."/>
            <person name="Lester P.J."/>
            <person name="Dearden P.K."/>
        </authorList>
    </citation>
    <scope>NUCLEOTIDE SEQUENCE</scope>
    <source>
        <strain evidence="8">Marl-1</strain>
    </source>
</reference>
<dbReference type="PROSITE" id="PS50225">
    <property type="entry name" value="SOCS"/>
    <property type="match status" value="1"/>
</dbReference>
<dbReference type="GO" id="GO:0016567">
    <property type="term" value="P:protein ubiquitination"/>
    <property type="evidence" value="ECO:0007669"/>
    <property type="project" value="InterPro"/>
</dbReference>
<dbReference type="SUPFAM" id="SSF158235">
    <property type="entry name" value="SOCS box-like"/>
    <property type="match status" value="1"/>
</dbReference>
<evidence type="ECO:0000256" key="4">
    <source>
        <dbReference type="ARBA" id="ARBA00022999"/>
    </source>
</evidence>
<dbReference type="GO" id="GO:0009968">
    <property type="term" value="P:negative regulation of signal transduction"/>
    <property type="evidence" value="ECO:0007669"/>
    <property type="project" value="UniProtKB-KW"/>
</dbReference>
<dbReference type="Proteomes" id="UP000614350">
    <property type="component" value="Unassembled WGS sequence"/>
</dbReference>
<evidence type="ECO:0000256" key="2">
    <source>
        <dbReference type="ARBA" id="ARBA00022700"/>
    </source>
</evidence>
<dbReference type="EMBL" id="JACSEA010000008">
    <property type="protein sequence ID" value="KAF7394813.1"/>
    <property type="molecule type" value="Genomic_DNA"/>
</dbReference>
<evidence type="ECO:0000256" key="3">
    <source>
        <dbReference type="ARBA" id="ARBA00022786"/>
    </source>
</evidence>
<name>A0A834JU65_VESVU</name>
<keyword evidence="4 5" id="KW-0727">SH2 domain</keyword>
<dbReference type="PANTHER" id="PTHR10155">
    <property type="entry name" value="PHOSPHATIDYLINOSITOL 3-KINASE REGULATORY SUBUNIT"/>
    <property type="match status" value="1"/>
</dbReference>
<dbReference type="GO" id="GO:0046854">
    <property type="term" value="P:phosphatidylinositol phosphate biosynthetic process"/>
    <property type="evidence" value="ECO:0007669"/>
    <property type="project" value="TreeGrafter"/>
</dbReference>
<dbReference type="InterPro" id="IPR036860">
    <property type="entry name" value="SH2_dom_sf"/>
</dbReference>